<comment type="similarity">
    <text evidence="3">Belongs to the HARBI1 family.</text>
</comment>
<dbReference type="GO" id="GO:0046872">
    <property type="term" value="F:metal ion binding"/>
    <property type="evidence" value="ECO:0007669"/>
    <property type="project" value="UniProtKB-KW"/>
</dbReference>
<protein>
    <recommendedName>
        <fullName evidence="9">DDE Tnp4 domain-containing protein</fullName>
    </recommendedName>
</protein>
<reference evidence="10" key="1">
    <citation type="journal article" date="2017" name="Nature">
        <title>The genome of Chenopodium quinoa.</title>
        <authorList>
            <person name="Jarvis D.E."/>
            <person name="Ho Y.S."/>
            <person name="Lightfoot D.J."/>
            <person name="Schmoeckel S.M."/>
            <person name="Li B."/>
            <person name="Borm T.J.A."/>
            <person name="Ohyanagi H."/>
            <person name="Mineta K."/>
            <person name="Michell C.T."/>
            <person name="Saber N."/>
            <person name="Kharbatia N.M."/>
            <person name="Rupper R.R."/>
            <person name="Sharp A.R."/>
            <person name="Dally N."/>
            <person name="Boughton B.A."/>
            <person name="Woo Y.H."/>
            <person name="Gao G."/>
            <person name="Schijlen E.G.W.M."/>
            <person name="Guo X."/>
            <person name="Momin A.A."/>
            <person name="Negrao S."/>
            <person name="Al-Babili S."/>
            <person name="Gehring C."/>
            <person name="Roessner U."/>
            <person name="Jung C."/>
            <person name="Murphy K."/>
            <person name="Arold S.T."/>
            <person name="Gojobori T."/>
            <person name="van der Linden C.G."/>
            <person name="van Loo E.N."/>
            <person name="Jellen E.N."/>
            <person name="Maughan P.J."/>
            <person name="Tester M."/>
        </authorList>
    </citation>
    <scope>NUCLEOTIDE SEQUENCE [LARGE SCALE GENOMIC DNA]</scope>
    <source>
        <strain evidence="10">cv. PI 614886</strain>
    </source>
</reference>
<comment type="subcellular location">
    <subcellularLocation>
        <location evidence="2">Nucleus</location>
    </subcellularLocation>
</comment>
<keyword evidence="5" id="KW-0479">Metal-binding</keyword>
<keyword evidence="4" id="KW-0540">Nuclease</keyword>
<dbReference type="EnsemblPlants" id="AUR62036820-RA">
    <property type="protein sequence ID" value="AUR62036820-RA:cds"/>
    <property type="gene ID" value="AUR62036820"/>
</dbReference>
<evidence type="ECO:0000313" key="10">
    <source>
        <dbReference type="EnsemblPlants" id="AUR62036820-RA:cds"/>
    </source>
</evidence>
<dbReference type="Proteomes" id="UP000596660">
    <property type="component" value="Unplaced"/>
</dbReference>
<dbReference type="InterPro" id="IPR045249">
    <property type="entry name" value="HARBI1-like"/>
</dbReference>
<dbReference type="Pfam" id="PF13359">
    <property type="entry name" value="DDE_Tnp_4"/>
    <property type="match status" value="1"/>
</dbReference>
<evidence type="ECO:0000256" key="8">
    <source>
        <dbReference type="SAM" id="MobiDB-lite"/>
    </source>
</evidence>
<name>A0A803MX90_CHEQI</name>
<organism evidence="10 11">
    <name type="scientific">Chenopodium quinoa</name>
    <name type="common">Quinoa</name>
    <dbReference type="NCBI Taxonomy" id="63459"/>
    <lineage>
        <taxon>Eukaryota</taxon>
        <taxon>Viridiplantae</taxon>
        <taxon>Streptophyta</taxon>
        <taxon>Embryophyta</taxon>
        <taxon>Tracheophyta</taxon>
        <taxon>Spermatophyta</taxon>
        <taxon>Magnoliopsida</taxon>
        <taxon>eudicotyledons</taxon>
        <taxon>Gunneridae</taxon>
        <taxon>Pentapetalae</taxon>
        <taxon>Caryophyllales</taxon>
        <taxon>Chenopodiaceae</taxon>
        <taxon>Chenopodioideae</taxon>
        <taxon>Atripliceae</taxon>
        <taxon>Chenopodium</taxon>
    </lineage>
</organism>
<evidence type="ECO:0000256" key="5">
    <source>
        <dbReference type="ARBA" id="ARBA00022723"/>
    </source>
</evidence>
<dbReference type="GO" id="GO:0005634">
    <property type="term" value="C:nucleus"/>
    <property type="evidence" value="ECO:0007669"/>
    <property type="project" value="UniProtKB-SubCell"/>
</dbReference>
<feature type="region of interest" description="Disordered" evidence="8">
    <location>
        <begin position="91"/>
        <end position="141"/>
    </location>
</feature>
<accession>A0A803MX90</accession>
<feature type="domain" description="DDE Tnp4" evidence="9">
    <location>
        <begin position="231"/>
        <end position="368"/>
    </location>
</feature>
<keyword evidence="7" id="KW-0539">Nucleus</keyword>
<dbReference type="GO" id="GO:0004518">
    <property type="term" value="F:nuclease activity"/>
    <property type="evidence" value="ECO:0007669"/>
    <property type="project" value="UniProtKB-KW"/>
</dbReference>
<keyword evidence="11" id="KW-1185">Reference proteome</keyword>
<evidence type="ECO:0000256" key="6">
    <source>
        <dbReference type="ARBA" id="ARBA00022801"/>
    </source>
</evidence>
<sequence>MKGKYIAWYELKTGAGWTGLAFDAVTGCPLIKQDDRWAAFVKKHKGRPIQFLKRPLANEDLLHAYFKGTFATNKLAISPSMAKNASLFSDYEDQEPTGDNDDEQDDSLNLTPEDNNVDHENYSSRISPPLGKRKSLGETSKINKKRMSDIDKCIELVKSTIQAESSKVQSNPVQEKFNLLAATLKEIPQMKDYNDSFYIHVLEYITKDHNGEFFMALTTNHQKLLWLKSRDGTHISAVVSDGDGQPFRGRKGTKTWNVLASCSFNRLFTFVNVGYQGSAHDITVWRNCLTDPKFEFPHPPLGKYYLVDSGYPNTLGYLSPIKDKQTRYHMPEFHNGPPPRGMLEHYNYRQSSLRTTIERLLVRLDGYYNGAIKTRKMVQPMDESRTAEEACLQRSQQLKELYESLSAGESNNLQDGHVQRCRRRT</sequence>
<evidence type="ECO:0000256" key="7">
    <source>
        <dbReference type="ARBA" id="ARBA00023242"/>
    </source>
</evidence>
<reference evidence="10" key="2">
    <citation type="submission" date="2021-03" db="UniProtKB">
        <authorList>
            <consortium name="EnsemblPlants"/>
        </authorList>
    </citation>
    <scope>IDENTIFICATION</scope>
</reference>
<evidence type="ECO:0000259" key="9">
    <source>
        <dbReference type="Pfam" id="PF13359"/>
    </source>
</evidence>
<evidence type="ECO:0000256" key="3">
    <source>
        <dbReference type="ARBA" id="ARBA00006958"/>
    </source>
</evidence>
<dbReference type="InterPro" id="IPR027806">
    <property type="entry name" value="HARBI1_dom"/>
</dbReference>
<dbReference type="PANTHER" id="PTHR22930">
    <property type="match status" value="1"/>
</dbReference>
<evidence type="ECO:0000256" key="1">
    <source>
        <dbReference type="ARBA" id="ARBA00001968"/>
    </source>
</evidence>
<feature type="compositionally biased region" description="Acidic residues" evidence="8">
    <location>
        <begin position="91"/>
        <end position="106"/>
    </location>
</feature>
<proteinExistence type="inferred from homology"/>
<keyword evidence="6" id="KW-0378">Hydrolase</keyword>
<dbReference type="AlphaFoldDB" id="A0A803MX90"/>
<dbReference type="GO" id="GO:0016787">
    <property type="term" value="F:hydrolase activity"/>
    <property type="evidence" value="ECO:0007669"/>
    <property type="project" value="UniProtKB-KW"/>
</dbReference>
<dbReference type="PANTHER" id="PTHR22930:SF280">
    <property type="entry name" value="OS11G0202600 PROTEIN"/>
    <property type="match status" value="1"/>
</dbReference>
<evidence type="ECO:0000256" key="2">
    <source>
        <dbReference type="ARBA" id="ARBA00004123"/>
    </source>
</evidence>
<comment type="cofactor">
    <cofactor evidence="1">
        <name>a divalent metal cation</name>
        <dbReference type="ChEBI" id="CHEBI:60240"/>
    </cofactor>
</comment>
<dbReference type="Gramene" id="AUR62036820-RA">
    <property type="protein sequence ID" value="AUR62036820-RA:cds"/>
    <property type="gene ID" value="AUR62036820"/>
</dbReference>
<evidence type="ECO:0000256" key="4">
    <source>
        <dbReference type="ARBA" id="ARBA00022722"/>
    </source>
</evidence>
<evidence type="ECO:0000313" key="11">
    <source>
        <dbReference type="Proteomes" id="UP000596660"/>
    </source>
</evidence>